<dbReference type="Gene3D" id="3.40.30.10">
    <property type="entry name" value="Glutaredoxin"/>
    <property type="match status" value="1"/>
</dbReference>
<dbReference type="AlphaFoldDB" id="A0A9E8LW82"/>
<evidence type="ECO:0000313" key="1">
    <source>
        <dbReference type="EMBL" id="WAA09924.1"/>
    </source>
</evidence>
<reference evidence="1" key="1">
    <citation type="submission" date="2022-09" db="EMBL/GenBank/DDBJ databases">
        <title>Complete Genomes of Fervidibacillus albus and Fervidibacillus halotolerans isolated from tidal flat sediments.</title>
        <authorList>
            <person name="Kwon K.K."/>
            <person name="Yang S.-H."/>
            <person name="Park M.J."/>
            <person name="Oh H.-M."/>
        </authorList>
    </citation>
    <scope>NUCLEOTIDE SEQUENCE</scope>
    <source>
        <strain evidence="1">MEBiC13591</strain>
    </source>
</reference>
<dbReference type="RefSeq" id="WP_275417707.1">
    <property type="nucleotide sequence ID" value="NZ_CP106878.1"/>
</dbReference>
<evidence type="ECO:0000313" key="2">
    <source>
        <dbReference type="Proteomes" id="UP001164718"/>
    </source>
</evidence>
<name>A0A9E8LW82_9BACI</name>
<dbReference type="Proteomes" id="UP001164718">
    <property type="component" value="Chromosome"/>
</dbReference>
<dbReference type="KEGG" id="faf:OE104_00655"/>
<keyword evidence="2" id="KW-1185">Reference proteome</keyword>
<dbReference type="InterPro" id="IPR009910">
    <property type="entry name" value="DUF1450"/>
</dbReference>
<sequence length="91" mass="10637">MNIFSKRKKRKVYVCTNNLNHFYSDEQLEQLEVFAEHQQIDLEEMDCLGHCEECAAQPYVIINRNFIGAASPKQLLEKVTEFVSQRNASKK</sequence>
<accession>A0A9E8LW82</accession>
<gene>
    <name evidence="1" type="ORF">OE104_00655</name>
</gene>
<organism evidence="1 2">
    <name type="scientific">Fervidibacillus albus</name>
    <dbReference type="NCBI Taxonomy" id="2980026"/>
    <lineage>
        <taxon>Bacteria</taxon>
        <taxon>Bacillati</taxon>
        <taxon>Bacillota</taxon>
        <taxon>Bacilli</taxon>
        <taxon>Bacillales</taxon>
        <taxon>Bacillaceae</taxon>
        <taxon>Fervidibacillus</taxon>
    </lineage>
</organism>
<dbReference type="EMBL" id="CP106878">
    <property type="protein sequence ID" value="WAA09924.1"/>
    <property type="molecule type" value="Genomic_DNA"/>
</dbReference>
<protein>
    <submittedName>
        <fullName evidence="1">DUF1450 domain-containing protein</fullName>
    </submittedName>
</protein>
<dbReference type="Pfam" id="PF07293">
    <property type="entry name" value="DUF1450"/>
    <property type="match status" value="1"/>
</dbReference>
<proteinExistence type="predicted"/>